<dbReference type="InterPro" id="IPR014757">
    <property type="entry name" value="Tscrpt_reg_IclR_C"/>
</dbReference>
<dbReference type="GO" id="GO:0003700">
    <property type="term" value="F:DNA-binding transcription factor activity"/>
    <property type="evidence" value="ECO:0007669"/>
    <property type="project" value="TreeGrafter"/>
</dbReference>
<dbReference type="Pfam" id="PF09339">
    <property type="entry name" value="HTH_IclR"/>
    <property type="match status" value="1"/>
</dbReference>
<dbReference type="InterPro" id="IPR036390">
    <property type="entry name" value="WH_DNA-bd_sf"/>
</dbReference>
<feature type="domain" description="HTH iclR-type" evidence="4">
    <location>
        <begin position="10"/>
        <end position="69"/>
    </location>
</feature>
<accession>A0A0W1RFG9</accession>
<dbReference type="SMART" id="SM00346">
    <property type="entry name" value="HTH_ICLR"/>
    <property type="match status" value="1"/>
</dbReference>
<gene>
    <name evidence="6" type="ORF">AUR66_19800</name>
</gene>
<dbReference type="SUPFAM" id="SSF46785">
    <property type="entry name" value="Winged helix' DNA-binding domain"/>
    <property type="match status" value="1"/>
</dbReference>
<dbReference type="InterPro" id="IPR005471">
    <property type="entry name" value="Tscrpt_reg_IclR_N"/>
</dbReference>
<dbReference type="PROSITE" id="PS51078">
    <property type="entry name" value="ICLR_ED"/>
    <property type="match status" value="1"/>
</dbReference>
<dbReference type="InterPro" id="IPR029016">
    <property type="entry name" value="GAF-like_dom_sf"/>
</dbReference>
<comment type="caution">
    <text evidence="6">The sequence shown here is derived from an EMBL/GenBank/DDBJ whole genome shotgun (WGS) entry which is preliminary data.</text>
</comment>
<evidence type="ECO:0008006" key="8">
    <source>
        <dbReference type="Google" id="ProtNLM"/>
    </source>
</evidence>
<keyword evidence="7" id="KW-1185">Reference proteome</keyword>
<name>A0A0W1RFG9_9EURY</name>
<evidence type="ECO:0000256" key="3">
    <source>
        <dbReference type="ARBA" id="ARBA00023163"/>
    </source>
</evidence>
<organism evidence="6 7">
    <name type="scientific">Haloferax profundi</name>
    <dbReference type="NCBI Taxonomy" id="1544718"/>
    <lineage>
        <taxon>Archaea</taxon>
        <taxon>Methanobacteriati</taxon>
        <taxon>Methanobacteriota</taxon>
        <taxon>Stenosarchaea group</taxon>
        <taxon>Halobacteria</taxon>
        <taxon>Halobacteriales</taxon>
        <taxon>Haloferacaceae</taxon>
        <taxon>Haloferax</taxon>
    </lineage>
</organism>
<dbReference type="PANTHER" id="PTHR30136">
    <property type="entry name" value="HELIX-TURN-HELIX TRANSCRIPTIONAL REGULATOR, ICLR FAMILY"/>
    <property type="match status" value="1"/>
</dbReference>
<evidence type="ECO:0000259" key="5">
    <source>
        <dbReference type="PROSITE" id="PS51078"/>
    </source>
</evidence>
<evidence type="ECO:0000256" key="1">
    <source>
        <dbReference type="ARBA" id="ARBA00023015"/>
    </source>
</evidence>
<dbReference type="GO" id="GO:0003677">
    <property type="term" value="F:DNA binding"/>
    <property type="evidence" value="ECO:0007669"/>
    <property type="project" value="UniProtKB-KW"/>
</dbReference>
<dbReference type="PROSITE" id="PS51077">
    <property type="entry name" value="HTH_ICLR"/>
    <property type="match status" value="1"/>
</dbReference>
<dbReference type="RefSeq" id="WP_058573541.1">
    <property type="nucleotide sequence ID" value="NZ_LOPV01000631.1"/>
</dbReference>
<dbReference type="InterPro" id="IPR050707">
    <property type="entry name" value="HTH_MetabolicPath_Reg"/>
</dbReference>
<dbReference type="InterPro" id="IPR036388">
    <property type="entry name" value="WH-like_DNA-bd_sf"/>
</dbReference>
<dbReference type="EMBL" id="LOPV01000631">
    <property type="protein sequence ID" value="KTG12209.1"/>
    <property type="molecule type" value="Genomic_DNA"/>
</dbReference>
<dbReference type="Gene3D" id="3.30.450.40">
    <property type="match status" value="1"/>
</dbReference>
<protein>
    <recommendedName>
        <fullName evidence="8">IclR family transcriptional regulator</fullName>
    </recommendedName>
</protein>
<evidence type="ECO:0000256" key="2">
    <source>
        <dbReference type="ARBA" id="ARBA00023125"/>
    </source>
</evidence>
<dbReference type="CDD" id="cd00090">
    <property type="entry name" value="HTH_ARSR"/>
    <property type="match status" value="1"/>
</dbReference>
<evidence type="ECO:0000313" key="7">
    <source>
        <dbReference type="Proteomes" id="UP000053157"/>
    </source>
</evidence>
<keyword evidence="1" id="KW-0805">Transcription regulation</keyword>
<keyword evidence="2" id="KW-0238">DNA-binding</keyword>
<dbReference type="PANTHER" id="PTHR30136:SF35">
    <property type="entry name" value="HTH-TYPE TRANSCRIPTIONAL REGULATOR RV1719"/>
    <property type="match status" value="1"/>
</dbReference>
<dbReference type="Pfam" id="PF01614">
    <property type="entry name" value="IclR_C"/>
    <property type="match status" value="1"/>
</dbReference>
<dbReference type="InterPro" id="IPR011991">
    <property type="entry name" value="ArsR-like_HTH"/>
</dbReference>
<dbReference type="AlphaFoldDB" id="A0A0W1RFG9"/>
<proteinExistence type="predicted"/>
<dbReference type="GO" id="GO:0045892">
    <property type="term" value="P:negative regulation of DNA-templated transcription"/>
    <property type="evidence" value="ECO:0007669"/>
    <property type="project" value="TreeGrafter"/>
</dbReference>
<feature type="domain" description="IclR-ED" evidence="5">
    <location>
        <begin position="70"/>
        <end position="254"/>
    </location>
</feature>
<reference evidence="6 7" key="1">
    <citation type="submission" date="2015-12" db="EMBL/GenBank/DDBJ databases">
        <title>Haloferax profundi sp. nov. isolated from the Discovery deep brine-seawater interface in the Red Sea.</title>
        <authorList>
            <person name="Zhang G."/>
            <person name="Stingl U."/>
            <person name="Rashid M."/>
        </authorList>
    </citation>
    <scope>NUCLEOTIDE SEQUENCE [LARGE SCALE GENOMIC DNA]</scope>
    <source>
        <strain evidence="6 7">SB29</strain>
    </source>
</reference>
<keyword evidence="3" id="KW-0804">Transcription</keyword>
<dbReference type="Proteomes" id="UP000053157">
    <property type="component" value="Unassembled WGS sequence"/>
</dbReference>
<dbReference type="Gene3D" id="1.10.10.10">
    <property type="entry name" value="Winged helix-like DNA-binding domain superfamily/Winged helix DNA-binding domain"/>
    <property type="match status" value="1"/>
</dbReference>
<evidence type="ECO:0000313" key="6">
    <source>
        <dbReference type="EMBL" id="KTG12209.1"/>
    </source>
</evidence>
<sequence>MTHPNKTPSVKSTIKSLQIVEELQKRNGGTLKEISNALDISKSTIHRHLITLENAGYVTRDGNTFDVGYRFLNLGQYTRFRRPEFGEIKSALSDLVSATGHEVAFSVLDHGKIICLHQEHSQADYFDQRSTGNYFYAHNSAAGKAIIAEKPDREVQEIIDEHGLPQVTAKTITEENELFDQLETIREQGYALNRGESTEGLRSVAATVHSDAGQLLGSLSVSGPKYYIGDKEFHETIPMSILEIVSKLEQKFGEMDNRSGKSVN</sequence>
<dbReference type="OrthoDB" id="14763at2157"/>
<evidence type="ECO:0000259" key="4">
    <source>
        <dbReference type="PROSITE" id="PS51077"/>
    </source>
</evidence>
<dbReference type="SUPFAM" id="SSF55781">
    <property type="entry name" value="GAF domain-like"/>
    <property type="match status" value="1"/>
</dbReference>